<dbReference type="InterPro" id="IPR013783">
    <property type="entry name" value="Ig-like_fold"/>
</dbReference>
<evidence type="ECO:0000313" key="4">
    <source>
        <dbReference type="Proteomes" id="UP000823604"/>
    </source>
</evidence>
<name>A0A9D9IHX8_9BACT</name>
<feature type="region of interest" description="Disordered" evidence="1">
    <location>
        <begin position="107"/>
        <end position="131"/>
    </location>
</feature>
<dbReference type="CDD" id="cd00063">
    <property type="entry name" value="FN3"/>
    <property type="match status" value="1"/>
</dbReference>
<dbReference type="InterPro" id="IPR003961">
    <property type="entry name" value="FN3_dom"/>
</dbReference>
<dbReference type="AlphaFoldDB" id="A0A9D9IHX8"/>
<evidence type="ECO:0000313" key="3">
    <source>
        <dbReference type="EMBL" id="MBO8472123.1"/>
    </source>
</evidence>
<dbReference type="EMBL" id="JADIMA010000007">
    <property type="protein sequence ID" value="MBO8472123.1"/>
    <property type="molecule type" value="Genomic_DNA"/>
</dbReference>
<dbReference type="Gene3D" id="2.60.40.10">
    <property type="entry name" value="Immunoglobulins"/>
    <property type="match status" value="1"/>
</dbReference>
<reference evidence="3" key="1">
    <citation type="submission" date="2020-10" db="EMBL/GenBank/DDBJ databases">
        <authorList>
            <person name="Gilroy R."/>
        </authorList>
    </citation>
    <scope>NUCLEOTIDE SEQUENCE</scope>
    <source>
        <strain evidence="3">B1-8020</strain>
    </source>
</reference>
<comment type="caution">
    <text evidence="3">The sequence shown here is derived from an EMBL/GenBank/DDBJ whole genome shotgun (WGS) entry which is preliminary data.</text>
</comment>
<evidence type="ECO:0000259" key="2">
    <source>
        <dbReference type="SMART" id="SM00060"/>
    </source>
</evidence>
<gene>
    <name evidence="3" type="ORF">IAB81_00635</name>
</gene>
<accession>A0A9D9IHX8</accession>
<evidence type="ECO:0000256" key="1">
    <source>
        <dbReference type="SAM" id="MobiDB-lite"/>
    </source>
</evidence>
<dbReference type="SUPFAM" id="SSF49265">
    <property type="entry name" value="Fibronectin type III"/>
    <property type="match status" value="1"/>
</dbReference>
<sequence>MTLGYSLTSCDKDNPIPPEPETADTLAAPVLESANISDSSFTVKWKAIGGAEEYIYLFSGEENTIKETFIDFKGLEADTEYSVSVKAVSTAEGVTDSEWSEIIVKTLESTNKEPEPDPDPDPEPEPDPEGLTFTIEDEVITCTSISFTFVPSDQTADYSYILTDTETIEPYEGNLEEIVYALIGYSGGADILRGTESIIFETNIRPGQQYSLMLFGYDGQEITSDVFRHDVETPEGEINENITFEMYANVLDSYSIFVEIYPSDNQAYYFFNLITVEEYEYYKEDLAQYIRDVCAEVGISIDTYMKHFASVGPEYDTFDHLTPNTEYILFAVGCEPLDNDVRFFTPQLYNGDLVTPSDSSGTSR</sequence>
<feature type="domain" description="Fibronectin type-III" evidence="2">
    <location>
        <begin position="25"/>
        <end position="95"/>
    </location>
</feature>
<dbReference type="InterPro" id="IPR036116">
    <property type="entry name" value="FN3_sf"/>
</dbReference>
<dbReference type="Pfam" id="PF00041">
    <property type="entry name" value="fn3"/>
    <property type="match status" value="1"/>
</dbReference>
<feature type="compositionally biased region" description="Acidic residues" evidence="1">
    <location>
        <begin position="116"/>
        <end position="128"/>
    </location>
</feature>
<proteinExistence type="predicted"/>
<feature type="region of interest" description="Disordered" evidence="1">
    <location>
        <begin position="1"/>
        <end position="20"/>
    </location>
</feature>
<dbReference type="Proteomes" id="UP000823604">
    <property type="component" value="Unassembled WGS sequence"/>
</dbReference>
<organism evidence="3 4">
    <name type="scientific">Candidatus Merdivivens pullicola</name>
    <dbReference type="NCBI Taxonomy" id="2840872"/>
    <lineage>
        <taxon>Bacteria</taxon>
        <taxon>Pseudomonadati</taxon>
        <taxon>Bacteroidota</taxon>
        <taxon>Bacteroidia</taxon>
        <taxon>Bacteroidales</taxon>
        <taxon>Muribaculaceae</taxon>
        <taxon>Muribaculaceae incertae sedis</taxon>
        <taxon>Candidatus Merdivivens</taxon>
    </lineage>
</organism>
<reference evidence="3" key="2">
    <citation type="journal article" date="2021" name="PeerJ">
        <title>Extensive microbial diversity within the chicken gut microbiome revealed by metagenomics and culture.</title>
        <authorList>
            <person name="Gilroy R."/>
            <person name="Ravi A."/>
            <person name="Getino M."/>
            <person name="Pursley I."/>
            <person name="Horton D.L."/>
            <person name="Alikhan N.F."/>
            <person name="Baker D."/>
            <person name="Gharbi K."/>
            <person name="Hall N."/>
            <person name="Watson M."/>
            <person name="Adriaenssens E.M."/>
            <person name="Foster-Nyarko E."/>
            <person name="Jarju S."/>
            <person name="Secka A."/>
            <person name="Antonio M."/>
            <person name="Oren A."/>
            <person name="Chaudhuri R.R."/>
            <person name="La Ragione R."/>
            <person name="Hildebrand F."/>
            <person name="Pallen M.J."/>
        </authorList>
    </citation>
    <scope>NUCLEOTIDE SEQUENCE</scope>
    <source>
        <strain evidence="3">B1-8020</strain>
    </source>
</reference>
<dbReference type="SMART" id="SM00060">
    <property type="entry name" value="FN3"/>
    <property type="match status" value="1"/>
</dbReference>
<protein>
    <submittedName>
        <fullName evidence="3">Fibronectin type III domain-containing protein</fullName>
    </submittedName>
</protein>